<dbReference type="SUPFAM" id="SSF55846">
    <property type="entry name" value="N-acetylmuramoyl-L-alanine amidase-like"/>
    <property type="match status" value="1"/>
</dbReference>
<accession>A0A8S5NZF7</accession>
<dbReference type="PROSITE" id="PS51272">
    <property type="entry name" value="SLH"/>
    <property type="match status" value="1"/>
</dbReference>
<comment type="catalytic activity">
    <reaction evidence="1">
        <text>Hydrolyzes the link between N-acetylmuramoyl residues and L-amino acid residues in certain cell-wall glycopeptides.</text>
        <dbReference type="EC" id="3.5.1.28"/>
    </reaction>
</comment>
<dbReference type="GO" id="GO:0009254">
    <property type="term" value="P:peptidoglycan turnover"/>
    <property type="evidence" value="ECO:0007669"/>
    <property type="project" value="TreeGrafter"/>
</dbReference>
<feature type="domain" description="SLH" evidence="7">
    <location>
        <begin position="379"/>
        <end position="443"/>
    </location>
</feature>
<dbReference type="GO" id="GO:0071555">
    <property type="term" value="P:cell wall organization"/>
    <property type="evidence" value="ECO:0007669"/>
    <property type="project" value="UniProtKB-KW"/>
</dbReference>
<evidence type="ECO:0000256" key="6">
    <source>
        <dbReference type="ARBA" id="ARBA00023316"/>
    </source>
</evidence>
<evidence type="ECO:0000256" key="2">
    <source>
        <dbReference type="ARBA" id="ARBA00011901"/>
    </source>
</evidence>
<dbReference type="GO" id="GO:0009253">
    <property type="term" value="P:peptidoglycan catabolic process"/>
    <property type="evidence" value="ECO:0007669"/>
    <property type="project" value="InterPro"/>
</dbReference>
<dbReference type="PANTHER" id="PTHR30417">
    <property type="entry name" value="N-ACETYLMURAMOYL-L-ALANINE AMIDASE AMID"/>
    <property type="match status" value="1"/>
</dbReference>
<keyword evidence="4" id="KW-0081">Bacteriolytic enzyme</keyword>
<dbReference type="GO" id="GO:0008745">
    <property type="term" value="F:N-acetylmuramoyl-L-alanine amidase activity"/>
    <property type="evidence" value="ECO:0007669"/>
    <property type="project" value="UniProtKB-EC"/>
</dbReference>
<protein>
    <recommendedName>
        <fullName evidence="2">N-acetylmuramoyl-L-alanine amidase</fullName>
        <ecNumber evidence="2">3.5.1.28</ecNumber>
    </recommendedName>
</protein>
<dbReference type="GO" id="GO:0042742">
    <property type="term" value="P:defense response to bacterium"/>
    <property type="evidence" value="ECO:0007669"/>
    <property type="project" value="UniProtKB-KW"/>
</dbReference>
<keyword evidence="3" id="KW-0929">Antimicrobial</keyword>
<dbReference type="Pfam" id="PF01510">
    <property type="entry name" value="Amidase_2"/>
    <property type="match status" value="1"/>
</dbReference>
<dbReference type="SMART" id="SM00644">
    <property type="entry name" value="Ami_2"/>
    <property type="match status" value="1"/>
</dbReference>
<reference evidence="8" key="1">
    <citation type="journal article" date="2021" name="Proc. Natl. Acad. Sci. U.S.A.">
        <title>A Catalog of Tens of Thousands of Viruses from Human Metagenomes Reveals Hidden Associations with Chronic Diseases.</title>
        <authorList>
            <person name="Tisza M.J."/>
            <person name="Buck C.B."/>
        </authorList>
    </citation>
    <scope>NUCLEOTIDE SEQUENCE</scope>
    <source>
        <strain evidence="8">Ct7Q419</strain>
    </source>
</reference>
<dbReference type="EC" id="3.5.1.28" evidence="2"/>
<evidence type="ECO:0000259" key="7">
    <source>
        <dbReference type="PROSITE" id="PS51272"/>
    </source>
</evidence>
<dbReference type="PANTHER" id="PTHR30417:SF1">
    <property type="entry name" value="N-ACETYLMURAMOYL-L-ALANINE AMIDASE AMID"/>
    <property type="match status" value="1"/>
</dbReference>
<evidence type="ECO:0000256" key="3">
    <source>
        <dbReference type="ARBA" id="ARBA00022529"/>
    </source>
</evidence>
<dbReference type="InterPro" id="IPR001119">
    <property type="entry name" value="SLH_dom"/>
</dbReference>
<dbReference type="InterPro" id="IPR041219">
    <property type="entry name" value="Phage_lysozyme2"/>
</dbReference>
<organism evidence="8">
    <name type="scientific">Myoviridae sp. ct7Q419</name>
    <dbReference type="NCBI Taxonomy" id="2825038"/>
    <lineage>
        <taxon>Viruses</taxon>
        <taxon>Duplodnaviria</taxon>
        <taxon>Heunggongvirae</taxon>
        <taxon>Uroviricota</taxon>
        <taxon>Caudoviricetes</taxon>
    </lineage>
</organism>
<sequence>MNADEKIWRYLKSAGLNDFGVAGLMGNLFAESGLNPKNLQNTYEKKLGMTDEEYTAAVDSGSYSNFVKDSAGYGLAQWTYWSRKDALLASCKAAGASVGDMDAQLNFLLKELSVGYSGLLSTLKSASSVREASNAVLLQFERPANQGQSVQEKRASYGQAYYDKFAGKIQINTPEQEGGCKLKIVDNLTTVNFRSGNMTPKYIVIHYFGALGTAKGVSEYFKTPGIQASAHYALDEGDTIYRCVRDKDIAWHCGANKYKHPECRNSNSIGIEARPSKINRKRVMASDTDWYFEPKVVDNLVWLTKKLMAQYNIPADHVIRHYDVTGKLCPRPWCCADMNVYYRTSGDAQWEEFKKRISDGKEEDEDMTLDTFKELMKEYRAELQDNDCGTWSKEAREWAISNGLINGTGTEVNGEPNYAWADQLTREQAAALFYRFAKLMGKA</sequence>
<dbReference type="EMBL" id="BK015294">
    <property type="protein sequence ID" value="DAD99812.1"/>
    <property type="molecule type" value="Genomic_DNA"/>
</dbReference>
<proteinExistence type="predicted"/>
<dbReference type="Gene3D" id="1.10.530.10">
    <property type="match status" value="1"/>
</dbReference>
<dbReference type="InterPro" id="IPR051206">
    <property type="entry name" value="NAMLAA_amidase_2"/>
</dbReference>
<keyword evidence="5" id="KW-0378">Hydrolase</keyword>
<evidence type="ECO:0000256" key="4">
    <source>
        <dbReference type="ARBA" id="ARBA00022638"/>
    </source>
</evidence>
<dbReference type="Gene3D" id="3.40.80.10">
    <property type="entry name" value="Peptidoglycan recognition protein-like"/>
    <property type="match status" value="1"/>
</dbReference>
<dbReference type="GO" id="GO:0001897">
    <property type="term" value="P:symbiont-mediated cytolysis of host cell"/>
    <property type="evidence" value="ECO:0007669"/>
    <property type="project" value="UniProtKB-ARBA"/>
</dbReference>
<dbReference type="InterPro" id="IPR002502">
    <property type="entry name" value="Amidase_domain"/>
</dbReference>
<dbReference type="InterPro" id="IPR036505">
    <property type="entry name" value="Amidase/PGRP_sf"/>
</dbReference>
<evidence type="ECO:0000313" key="8">
    <source>
        <dbReference type="EMBL" id="DAD99812.1"/>
    </source>
</evidence>
<dbReference type="Pfam" id="PF18013">
    <property type="entry name" value="Phage_lysozyme2"/>
    <property type="match status" value="1"/>
</dbReference>
<name>A0A8S5NZF7_9CAUD</name>
<evidence type="ECO:0000256" key="5">
    <source>
        <dbReference type="ARBA" id="ARBA00022801"/>
    </source>
</evidence>
<dbReference type="CDD" id="cd06583">
    <property type="entry name" value="PGRP"/>
    <property type="match status" value="1"/>
</dbReference>
<evidence type="ECO:0000256" key="1">
    <source>
        <dbReference type="ARBA" id="ARBA00001561"/>
    </source>
</evidence>
<keyword evidence="6" id="KW-0961">Cell wall biogenesis/degradation</keyword>